<organism evidence="2 3">
    <name type="scientific">Setaria italica</name>
    <name type="common">Foxtail millet</name>
    <name type="synonym">Panicum italicum</name>
    <dbReference type="NCBI Taxonomy" id="4555"/>
    <lineage>
        <taxon>Eukaryota</taxon>
        <taxon>Viridiplantae</taxon>
        <taxon>Streptophyta</taxon>
        <taxon>Embryophyta</taxon>
        <taxon>Tracheophyta</taxon>
        <taxon>Spermatophyta</taxon>
        <taxon>Magnoliopsida</taxon>
        <taxon>Liliopsida</taxon>
        <taxon>Poales</taxon>
        <taxon>Poaceae</taxon>
        <taxon>PACMAD clade</taxon>
        <taxon>Panicoideae</taxon>
        <taxon>Panicodae</taxon>
        <taxon>Paniceae</taxon>
        <taxon>Cenchrinae</taxon>
        <taxon>Setaria</taxon>
    </lineage>
</organism>
<feature type="region of interest" description="Disordered" evidence="1">
    <location>
        <begin position="19"/>
        <end position="45"/>
    </location>
</feature>
<accession>K3XNL7</accession>
<reference evidence="3" key="1">
    <citation type="journal article" date="2012" name="Nat. Biotechnol.">
        <title>Reference genome sequence of the model plant Setaria.</title>
        <authorList>
            <person name="Bennetzen J.L."/>
            <person name="Schmutz J."/>
            <person name="Wang H."/>
            <person name="Percifield R."/>
            <person name="Hawkins J."/>
            <person name="Pontaroli A.C."/>
            <person name="Estep M."/>
            <person name="Feng L."/>
            <person name="Vaughn J.N."/>
            <person name="Grimwood J."/>
            <person name="Jenkins J."/>
            <person name="Barry K."/>
            <person name="Lindquist E."/>
            <person name="Hellsten U."/>
            <person name="Deshpande S."/>
            <person name="Wang X."/>
            <person name="Wu X."/>
            <person name="Mitros T."/>
            <person name="Triplett J."/>
            <person name="Yang X."/>
            <person name="Ye C.Y."/>
            <person name="Mauro-Herrera M."/>
            <person name="Wang L."/>
            <person name="Li P."/>
            <person name="Sharma M."/>
            <person name="Sharma R."/>
            <person name="Ronald P.C."/>
            <person name="Panaud O."/>
            <person name="Kellogg E.A."/>
            <person name="Brutnell T.P."/>
            <person name="Doust A.N."/>
            <person name="Tuskan G.A."/>
            <person name="Rokhsar D."/>
            <person name="Devos K.M."/>
        </authorList>
    </citation>
    <scope>NUCLEOTIDE SEQUENCE [LARGE SCALE GENOMIC DNA]</scope>
    <source>
        <strain evidence="3">cv. Yugu1</strain>
    </source>
</reference>
<dbReference type="EMBL" id="AGNK02003334">
    <property type="status" value="NOT_ANNOTATED_CDS"/>
    <property type="molecule type" value="Genomic_DNA"/>
</dbReference>
<dbReference type="EnsemblPlants" id="KQL07328">
    <property type="protein sequence ID" value="KQL07328"/>
    <property type="gene ID" value="SETIT_003490mg"/>
</dbReference>
<keyword evidence="3" id="KW-1185">Reference proteome</keyword>
<evidence type="ECO:0000256" key="1">
    <source>
        <dbReference type="SAM" id="MobiDB-lite"/>
    </source>
</evidence>
<dbReference type="Gramene" id="KQL07328">
    <property type="protein sequence ID" value="KQL07328"/>
    <property type="gene ID" value="SETIT_003490mg"/>
</dbReference>
<evidence type="ECO:0000313" key="2">
    <source>
        <dbReference type="EnsemblPlants" id="KQL07328"/>
    </source>
</evidence>
<name>K3XNL7_SETIT</name>
<dbReference type="Proteomes" id="UP000004995">
    <property type="component" value="Unassembled WGS sequence"/>
</dbReference>
<protein>
    <submittedName>
        <fullName evidence="2">Uncharacterized protein</fullName>
    </submittedName>
</protein>
<evidence type="ECO:0000313" key="3">
    <source>
        <dbReference type="Proteomes" id="UP000004995"/>
    </source>
</evidence>
<dbReference type="HOGENOM" id="CLU_2363661_0_0_1"/>
<reference evidence="2" key="2">
    <citation type="submission" date="2018-08" db="UniProtKB">
        <authorList>
            <consortium name="EnsemblPlants"/>
        </authorList>
    </citation>
    <scope>IDENTIFICATION</scope>
    <source>
        <strain evidence="2">Yugu1</strain>
    </source>
</reference>
<dbReference type="InParanoid" id="K3XNL7"/>
<dbReference type="AlphaFoldDB" id="K3XNL7"/>
<proteinExistence type="predicted"/>
<sequence>MDGSGAWYTVGRTGGRWRVGAPRLGGCPTAPRSKQHARGARLMPTFPWRPPAGAVPFTPHADPRLAVSAAVRPSSVHAPHVILPRRSRARPVAFLG</sequence>